<name>A0A396BYT3_BACFG</name>
<gene>
    <name evidence="1" type="ORF">DW228_08605</name>
</gene>
<accession>A0A396BYT3</accession>
<reference evidence="1 2" key="1">
    <citation type="submission" date="2018-08" db="EMBL/GenBank/DDBJ databases">
        <title>A genome reference for cultivated species of the human gut microbiota.</title>
        <authorList>
            <person name="Zou Y."/>
            <person name="Xue W."/>
            <person name="Luo G."/>
        </authorList>
    </citation>
    <scope>NUCLEOTIDE SEQUENCE [LARGE SCALE GENOMIC DNA]</scope>
    <source>
        <strain evidence="1 2">AM18-6</strain>
    </source>
</reference>
<evidence type="ECO:0000313" key="2">
    <source>
        <dbReference type="Proteomes" id="UP000266644"/>
    </source>
</evidence>
<dbReference type="Proteomes" id="UP000266644">
    <property type="component" value="Unassembled WGS sequence"/>
</dbReference>
<protein>
    <submittedName>
        <fullName evidence="1">Uncharacterized protein</fullName>
    </submittedName>
</protein>
<organism evidence="1 2">
    <name type="scientific">Bacteroides fragilis</name>
    <dbReference type="NCBI Taxonomy" id="817"/>
    <lineage>
        <taxon>Bacteria</taxon>
        <taxon>Pseudomonadati</taxon>
        <taxon>Bacteroidota</taxon>
        <taxon>Bacteroidia</taxon>
        <taxon>Bacteroidales</taxon>
        <taxon>Bacteroidaceae</taxon>
        <taxon>Bacteroides</taxon>
    </lineage>
</organism>
<comment type="caution">
    <text evidence="1">The sequence shown here is derived from an EMBL/GenBank/DDBJ whole genome shotgun (WGS) entry which is preliminary data.</text>
</comment>
<evidence type="ECO:0000313" key="1">
    <source>
        <dbReference type="EMBL" id="RHH12505.1"/>
    </source>
</evidence>
<dbReference type="AlphaFoldDB" id="A0A396BYT3"/>
<sequence>MVTITISIRPCLAAYLYVQPPEIYNYPGRDRAPPTANRSAVFWKSTAWSSGMSEEGIIRTFQRWRKKMREMERGVKSFFINC</sequence>
<dbReference type="EMBL" id="QRJE01000011">
    <property type="protein sequence ID" value="RHH12505.1"/>
    <property type="molecule type" value="Genomic_DNA"/>
</dbReference>
<proteinExistence type="predicted"/>
<dbReference type="RefSeq" id="WP_032543430.1">
    <property type="nucleotide sequence ID" value="NZ_CABJEQ010000004.1"/>
</dbReference>